<dbReference type="AlphaFoldDB" id="A0A9W5UPV7"/>
<evidence type="ECO:0000256" key="1">
    <source>
        <dbReference type="SAM" id="SignalP"/>
    </source>
</evidence>
<feature type="signal peptide" evidence="1">
    <location>
        <begin position="1"/>
        <end position="26"/>
    </location>
</feature>
<evidence type="ECO:0000313" key="3">
    <source>
        <dbReference type="Proteomes" id="UP000607311"/>
    </source>
</evidence>
<name>A0A9W5UPV7_9ACTN</name>
<dbReference type="Proteomes" id="UP000607311">
    <property type="component" value="Unassembled WGS sequence"/>
</dbReference>
<dbReference type="EMBL" id="BOPD01000009">
    <property type="protein sequence ID" value="GIJ32485.1"/>
    <property type="molecule type" value="Genomic_DNA"/>
</dbReference>
<gene>
    <name evidence="2" type="ORF">Vse01_16330</name>
</gene>
<evidence type="ECO:0000313" key="2">
    <source>
        <dbReference type="EMBL" id="GIJ32485.1"/>
    </source>
</evidence>
<reference evidence="2" key="1">
    <citation type="submission" date="2021-01" db="EMBL/GenBank/DDBJ databases">
        <title>Whole genome shotgun sequence of Verrucosispora sediminis NBRC 107745.</title>
        <authorList>
            <person name="Komaki H."/>
            <person name="Tamura T."/>
        </authorList>
    </citation>
    <scope>NUCLEOTIDE SEQUENCE</scope>
    <source>
        <strain evidence="2">NBRC 107745</strain>
    </source>
</reference>
<keyword evidence="3" id="KW-1185">Reference proteome</keyword>
<accession>A0A9W5UPV7</accession>
<proteinExistence type="predicted"/>
<sequence>MPATRQQFAALVVAAAVLLSSGGCWQDERLPAADLSAAESDQPFSLFLGEELGQIDYAQLKVRNKCLAGEGYPQNLNIMLGEPRNPFRHLRITESSFGPASEAEARRIGFGRDSLSAPPSVVSSDPSYDDAYDRCTAEAWRALSDDSQDVYYAYFELGNKLSEPLMPLIDEGMGSQWPQTLLSCLASKGHGPRDEAAFLKSPNPALFDVPVGTDAAAGLDFWEPKRMPGTIEIGPAVPASEYRAGPAESRLAVAWFQCRRDTGMAREQLRVAVEVQRDLIEKNEHLFVELNPKVIDLAKQSADLIGAA</sequence>
<dbReference type="PROSITE" id="PS51257">
    <property type="entry name" value="PROKAR_LIPOPROTEIN"/>
    <property type="match status" value="1"/>
</dbReference>
<keyword evidence="1" id="KW-0732">Signal</keyword>
<protein>
    <submittedName>
        <fullName evidence="2">Uncharacterized protein</fullName>
    </submittedName>
</protein>
<feature type="chain" id="PRO_5040760093" evidence="1">
    <location>
        <begin position="27"/>
        <end position="308"/>
    </location>
</feature>
<organism evidence="2 3">
    <name type="scientific">Micromonospora sediminimaris</name>
    <dbReference type="NCBI Taxonomy" id="547162"/>
    <lineage>
        <taxon>Bacteria</taxon>
        <taxon>Bacillati</taxon>
        <taxon>Actinomycetota</taxon>
        <taxon>Actinomycetes</taxon>
        <taxon>Micromonosporales</taxon>
        <taxon>Micromonosporaceae</taxon>
        <taxon>Micromonospora</taxon>
    </lineage>
</organism>
<comment type="caution">
    <text evidence="2">The sequence shown here is derived from an EMBL/GenBank/DDBJ whole genome shotgun (WGS) entry which is preliminary data.</text>
</comment>